<evidence type="ECO:0000313" key="3">
    <source>
        <dbReference type="Proteomes" id="UP001372834"/>
    </source>
</evidence>
<proteinExistence type="predicted"/>
<accession>A0AAN8PE36</accession>
<protein>
    <submittedName>
        <fullName evidence="2">Uncharacterized protein</fullName>
    </submittedName>
</protein>
<organism evidence="2 3">
    <name type="scientific">Polyplax serrata</name>
    <name type="common">Common mouse louse</name>
    <dbReference type="NCBI Taxonomy" id="468196"/>
    <lineage>
        <taxon>Eukaryota</taxon>
        <taxon>Metazoa</taxon>
        <taxon>Ecdysozoa</taxon>
        <taxon>Arthropoda</taxon>
        <taxon>Hexapoda</taxon>
        <taxon>Insecta</taxon>
        <taxon>Pterygota</taxon>
        <taxon>Neoptera</taxon>
        <taxon>Paraneoptera</taxon>
        <taxon>Psocodea</taxon>
        <taxon>Troctomorpha</taxon>
        <taxon>Phthiraptera</taxon>
        <taxon>Anoplura</taxon>
        <taxon>Polyplacidae</taxon>
        <taxon>Polyplax</taxon>
    </lineage>
</organism>
<feature type="compositionally biased region" description="Basic residues" evidence="1">
    <location>
        <begin position="70"/>
        <end position="84"/>
    </location>
</feature>
<comment type="caution">
    <text evidence="2">The sequence shown here is derived from an EMBL/GenBank/DDBJ whole genome shotgun (WGS) entry which is preliminary data.</text>
</comment>
<feature type="region of interest" description="Disordered" evidence="1">
    <location>
        <begin position="1"/>
        <end position="117"/>
    </location>
</feature>
<feature type="compositionally biased region" description="Basic residues" evidence="1">
    <location>
        <begin position="34"/>
        <end position="44"/>
    </location>
</feature>
<name>A0AAN8PE36_POLSC</name>
<gene>
    <name evidence="2" type="ORF">RUM43_007960</name>
</gene>
<evidence type="ECO:0000256" key="1">
    <source>
        <dbReference type="SAM" id="MobiDB-lite"/>
    </source>
</evidence>
<reference evidence="2 3" key="1">
    <citation type="submission" date="2023-10" db="EMBL/GenBank/DDBJ databases">
        <title>Genomes of two closely related lineages of the louse Polyplax serrata with different host specificities.</title>
        <authorList>
            <person name="Martinu J."/>
            <person name="Tarabai H."/>
            <person name="Stefka J."/>
            <person name="Hypsa V."/>
        </authorList>
    </citation>
    <scope>NUCLEOTIDE SEQUENCE [LARGE SCALE GENOMIC DNA]</scope>
    <source>
        <strain evidence="2">HR10_N</strain>
    </source>
</reference>
<sequence length="117" mass="13993">MKNIYETNYDANKLKKKGRYGRVEKKIRDERKSGIRRGKIKGKCNWKEAPVERAEEGKDEKRESSELKAQRPHGKHKGKAKNSRGKFINEKNSRDKRVFRSKEKHPQMLYKFFPMKQ</sequence>
<dbReference type="AlphaFoldDB" id="A0AAN8PE36"/>
<evidence type="ECO:0000313" key="2">
    <source>
        <dbReference type="EMBL" id="KAK6639686.1"/>
    </source>
</evidence>
<dbReference type="EMBL" id="JAWJWE010000003">
    <property type="protein sequence ID" value="KAK6639686.1"/>
    <property type="molecule type" value="Genomic_DNA"/>
</dbReference>
<dbReference type="Proteomes" id="UP001372834">
    <property type="component" value="Unassembled WGS sequence"/>
</dbReference>
<feature type="compositionally biased region" description="Polar residues" evidence="1">
    <location>
        <begin position="1"/>
        <end position="10"/>
    </location>
</feature>
<feature type="compositionally biased region" description="Basic and acidic residues" evidence="1">
    <location>
        <begin position="45"/>
        <end position="69"/>
    </location>
</feature>
<feature type="compositionally biased region" description="Basic and acidic residues" evidence="1">
    <location>
        <begin position="21"/>
        <end position="33"/>
    </location>
</feature>
<feature type="compositionally biased region" description="Basic and acidic residues" evidence="1">
    <location>
        <begin position="87"/>
        <end position="106"/>
    </location>
</feature>